<evidence type="ECO:0000313" key="4">
    <source>
        <dbReference type="Proteomes" id="UP001419268"/>
    </source>
</evidence>
<dbReference type="InterPro" id="IPR002885">
    <property type="entry name" value="PPR_rpt"/>
</dbReference>
<evidence type="ECO:0000256" key="2">
    <source>
        <dbReference type="PROSITE-ProRule" id="PRU00708"/>
    </source>
</evidence>
<organism evidence="3 4">
    <name type="scientific">Stephania cephalantha</name>
    <dbReference type="NCBI Taxonomy" id="152367"/>
    <lineage>
        <taxon>Eukaryota</taxon>
        <taxon>Viridiplantae</taxon>
        <taxon>Streptophyta</taxon>
        <taxon>Embryophyta</taxon>
        <taxon>Tracheophyta</taxon>
        <taxon>Spermatophyta</taxon>
        <taxon>Magnoliopsida</taxon>
        <taxon>Ranunculales</taxon>
        <taxon>Menispermaceae</taxon>
        <taxon>Menispermoideae</taxon>
        <taxon>Cissampelideae</taxon>
        <taxon>Stephania</taxon>
    </lineage>
</organism>
<reference evidence="3 4" key="1">
    <citation type="submission" date="2024-01" db="EMBL/GenBank/DDBJ databases">
        <title>Genome assemblies of Stephania.</title>
        <authorList>
            <person name="Yang L."/>
        </authorList>
    </citation>
    <scope>NUCLEOTIDE SEQUENCE [LARGE SCALE GENOMIC DNA]</scope>
    <source>
        <strain evidence="3">JXDWG</strain>
        <tissue evidence="3">Leaf</tissue>
    </source>
</reference>
<keyword evidence="1" id="KW-0677">Repeat</keyword>
<evidence type="ECO:0008006" key="5">
    <source>
        <dbReference type="Google" id="ProtNLM"/>
    </source>
</evidence>
<dbReference type="PROSITE" id="PS51375">
    <property type="entry name" value="PPR"/>
    <property type="match status" value="1"/>
</dbReference>
<dbReference type="Gene3D" id="1.25.40.10">
    <property type="entry name" value="Tetratricopeptide repeat domain"/>
    <property type="match status" value="2"/>
</dbReference>
<dbReference type="InterPro" id="IPR011990">
    <property type="entry name" value="TPR-like_helical_dom_sf"/>
</dbReference>
<name>A0AAP0KVU3_9MAGN</name>
<sequence>MDLIKGFYSLTKSVCPRSSDCSISRGGFAIWGFNSSVSVKSCSRVSIGYVKLKNGSPLVSFSRFGKFRLCGSVQLGRFLTSYDEDEMSEELFEAIEELERMVRDPADVLDAMNNRLSSRELQLVLVYFSQEGRDSWCALEVFEWLQKENRVDEETMELMVSIMCGWFKKMIEEEHVVGDVIDLLVEMDCVGLKPTFSMIEKVVSLYWDMGKKETAVLFVREILGRGIAYTVNDAEGSKGGPTGYLAWKMMADGDFCNAVKLVIDFRERGLRPDVYSYLMAMTAVVKELNEVSKALRKLKGFIKAGSVAELDAENLNLTDNYQSDLLADGVLLSNWIIQEKSSLNVGVVHERLLAMYVCAGRGLEAEQQLWEMKFSGREPDAELFNMVLAICASQQESSAVARLLAGVEATSSMQRKKTLSWLLRGYIKGGHFHDALKTITKMLDMGLHPEYLDRVAVLQGLRKSLQESGNLEPYLELCKRLSDANLVGPCLVYLYINSHKLWIIKML</sequence>
<keyword evidence="4" id="KW-1185">Reference proteome</keyword>
<evidence type="ECO:0000313" key="3">
    <source>
        <dbReference type="EMBL" id="KAK9159155.1"/>
    </source>
</evidence>
<evidence type="ECO:0000256" key="1">
    <source>
        <dbReference type="ARBA" id="ARBA00022737"/>
    </source>
</evidence>
<dbReference type="PANTHER" id="PTHR47880:SF1">
    <property type="entry name" value="OS05G0353300 PROTEIN"/>
    <property type="match status" value="1"/>
</dbReference>
<accession>A0AAP0KVU3</accession>
<feature type="repeat" description="PPR" evidence="2">
    <location>
        <begin position="415"/>
        <end position="449"/>
    </location>
</feature>
<protein>
    <recommendedName>
        <fullName evidence="5">Pentatricopeptide repeat-containing protein</fullName>
    </recommendedName>
</protein>
<dbReference type="Proteomes" id="UP001419268">
    <property type="component" value="Unassembled WGS sequence"/>
</dbReference>
<comment type="caution">
    <text evidence="3">The sequence shown here is derived from an EMBL/GenBank/DDBJ whole genome shotgun (WGS) entry which is preliminary data.</text>
</comment>
<gene>
    <name evidence="3" type="ORF">Scep_005729</name>
</gene>
<dbReference type="AlphaFoldDB" id="A0AAP0KVU3"/>
<dbReference type="EMBL" id="JBBNAG010000002">
    <property type="protein sequence ID" value="KAK9159155.1"/>
    <property type="molecule type" value="Genomic_DNA"/>
</dbReference>
<proteinExistence type="predicted"/>
<dbReference type="PANTHER" id="PTHR47880">
    <property type="entry name" value="OS05G0353300 PROTEIN"/>
    <property type="match status" value="1"/>
</dbReference>